<keyword evidence="6" id="KW-0408">Iron</keyword>
<dbReference type="Pfam" id="PF02913">
    <property type="entry name" value="FAD-oxidase_C"/>
    <property type="match status" value="1"/>
</dbReference>
<dbReference type="PROSITE" id="PS00198">
    <property type="entry name" value="4FE4S_FER_1"/>
    <property type="match status" value="1"/>
</dbReference>
<evidence type="ECO:0000256" key="4">
    <source>
        <dbReference type="ARBA" id="ARBA00022827"/>
    </source>
</evidence>
<dbReference type="GO" id="GO:0008720">
    <property type="term" value="F:D-lactate dehydrogenase (NAD+) activity"/>
    <property type="evidence" value="ECO:0007669"/>
    <property type="project" value="TreeGrafter"/>
</dbReference>
<feature type="domain" description="4Fe-4S ferredoxin-type" evidence="9">
    <location>
        <begin position="474"/>
        <end position="505"/>
    </location>
</feature>
<comment type="cofactor">
    <cofactor evidence="1">
        <name>FAD</name>
        <dbReference type="ChEBI" id="CHEBI:57692"/>
    </cofactor>
</comment>
<dbReference type="PANTHER" id="PTHR11748">
    <property type="entry name" value="D-LACTATE DEHYDROGENASE"/>
    <property type="match status" value="1"/>
</dbReference>
<evidence type="ECO:0000313" key="10">
    <source>
        <dbReference type="EMBL" id="MBF0967242.1"/>
    </source>
</evidence>
<evidence type="ECO:0000313" key="11">
    <source>
        <dbReference type="Proteomes" id="UP000759246"/>
    </source>
</evidence>
<keyword evidence="2" id="KW-0285">Flavoprotein</keyword>
<dbReference type="GO" id="GO:0050660">
    <property type="term" value="F:flavin adenine dinucleotide binding"/>
    <property type="evidence" value="ECO:0007669"/>
    <property type="project" value="InterPro"/>
</dbReference>
<evidence type="ECO:0000256" key="3">
    <source>
        <dbReference type="ARBA" id="ARBA00022723"/>
    </source>
</evidence>
<dbReference type="PANTHER" id="PTHR11748:SF119">
    <property type="entry name" value="D-2-HYDROXYGLUTARATE DEHYDROGENASE"/>
    <property type="match status" value="1"/>
</dbReference>
<gene>
    <name evidence="10" type="ORF">HXK09_08880</name>
</gene>
<reference evidence="10" key="1">
    <citation type="submission" date="2020-04" db="EMBL/GenBank/DDBJ databases">
        <title>Deep metagenomics examines the oral microbiome during advanced dental caries in children, revealing novel taxa and co-occurrences with host molecules.</title>
        <authorList>
            <person name="Baker J.L."/>
            <person name="Morton J.T."/>
            <person name="Dinis M."/>
            <person name="Alvarez R."/>
            <person name="Tran N.C."/>
            <person name="Knight R."/>
            <person name="Edlund A."/>
        </authorList>
    </citation>
    <scope>NUCLEOTIDE SEQUENCE</scope>
    <source>
        <strain evidence="10">JCVI_30_bin.13</strain>
    </source>
</reference>
<keyword evidence="7" id="KW-0411">Iron-sulfur</keyword>
<dbReference type="AlphaFoldDB" id="A0A929WWD2"/>
<dbReference type="EMBL" id="JABZGF010000373">
    <property type="protein sequence ID" value="MBF0967242.1"/>
    <property type="molecule type" value="Genomic_DNA"/>
</dbReference>
<dbReference type="PROSITE" id="PS51379">
    <property type="entry name" value="4FE4S_FER_2"/>
    <property type="match status" value="1"/>
</dbReference>
<protein>
    <submittedName>
        <fullName evidence="10">4Fe-4S dicluster domain-containing protein</fullName>
    </submittedName>
</protein>
<dbReference type="InterPro" id="IPR017900">
    <property type="entry name" value="4Fe4S_Fe_S_CS"/>
</dbReference>
<feature type="non-terminal residue" evidence="10">
    <location>
        <position position="666"/>
    </location>
</feature>
<keyword evidence="3" id="KW-0479">Metal-binding</keyword>
<dbReference type="GO" id="GO:0046872">
    <property type="term" value="F:metal ion binding"/>
    <property type="evidence" value="ECO:0007669"/>
    <property type="project" value="UniProtKB-KW"/>
</dbReference>
<dbReference type="Gene3D" id="3.30.70.2190">
    <property type="match status" value="1"/>
</dbReference>
<comment type="caution">
    <text evidence="10">The sequence shown here is derived from an EMBL/GenBank/DDBJ whole genome shotgun (WGS) entry which is preliminary data.</text>
</comment>
<evidence type="ECO:0000259" key="9">
    <source>
        <dbReference type="PROSITE" id="PS51379"/>
    </source>
</evidence>
<evidence type="ECO:0000256" key="6">
    <source>
        <dbReference type="ARBA" id="ARBA00023004"/>
    </source>
</evidence>
<keyword evidence="5" id="KW-0560">Oxidoreductase</keyword>
<evidence type="ECO:0000256" key="5">
    <source>
        <dbReference type="ARBA" id="ARBA00023002"/>
    </source>
</evidence>
<dbReference type="GO" id="GO:0004458">
    <property type="term" value="F:D-lactate dehydrogenase (cytochrome) activity"/>
    <property type="evidence" value="ECO:0007669"/>
    <property type="project" value="TreeGrafter"/>
</dbReference>
<evidence type="ECO:0000256" key="8">
    <source>
        <dbReference type="SAM" id="MobiDB-lite"/>
    </source>
</evidence>
<evidence type="ECO:0000256" key="1">
    <source>
        <dbReference type="ARBA" id="ARBA00001974"/>
    </source>
</evidence>
<dbReference type="InterPro" id="IPR017896">
    <property type="entry name" value="4Fe4S_Fe-S-bd"/>
</dbReference>
<dbReference type="InterPro" id="IPR004113">
    <property type="entry name" value="FAD-bd_oxidored_4_C"/>
</dbReference>
<dbReference type="SUPFAM" id="SSF46548">
    <property type="entry name" value="alpha-helical ferredoxin"/>
    <property type="match status" value="1"/>
</dbReference>
<name>A0A929WWD2_9ACTO</name>
<dbReference type="Proteomes" id="UP000759246">
    <property type="component" value="Unassembled WGS sequence"/>
</dbReference>
<proteinExistence type="predicted"/>
<dbReference type="SUPFAM" id="SSF55103">
    <property type="entry name" value="FAD-linked oxidases, C-terminal domain"/>
    <property type="match status" value="1"/>
</dbReference>
<keyword evidence="4" id="KW-0274">FAD</keyword>
<evidence type="ECO:0000256" key="7">
    <source>
        <dbReference type="ARBA" id="ARBA00023014"/>
    </source>
</evidence>
<dbReference type="GO" id="GO:1903457">
    <property type="term" value="P:lactate catabolic process"/>
    <property type="evidence" value="ECO:0007669"/>
    <property type="project" value="TreeGrafter"/>
</dbReference>
<dbReference type="InterPro" id="IPR016171">
    <property type="entry name" value="Vanillyl_alc_oxidase_C-sub2"/>
</dbReference>
<dbReference type="Pfam" id="PF13183">
    <property type="entry name" value="Fer4_8"/>
    <property type="match status" value="1"/>
</dbReference>
<organism evidence="10 11">
    <name type="scientific">Actinomyces bouchesdurhonensis</name>
    <dbReference type="NCBI Taxonomy" id="1852361"/>
    <lineage>
        <taxon>Bacteria</taxon>
        <taxon>Bacillati</taxon>
        <taxon>Actinomycetota</taxon>
        <taxon>Actinomycetes</taxon>
        <taxon>Actinomycetales</taxon>
        <taxon>Actinomycetaceae</taxon>
        <taxon>Actinomyces</taxon>
    </lineage>
</organism>
<feature type="region of interest" description="Disordered" evidence="8">
    <location>
        <begin position="624"/>
        <end position="666"/>
    </location>
</feature>
<dbReference type="Gene3D" id="3.30.70.2740">
    <property type="match status" value="1"/>
</dbReference>
<feature type="compositionally biased region" description="Low complexity" evidence="8">
    <location>
        <begin position="624"/>
        <end position="633"/>
    </location>
</feature>
<feature type="non-terminal residue" evidence="10">
    <location>
        <position position="1"/>
    </location>
</feature>
<dbReference type="InterPro" id="IPR016164">
    <property type="entry name" value="FAD-linked_Oxase-like_C"/>
</dbReference>
<evidence type="ECO:0000256" key="2">
    <source>
        <dbReference type="ARBA" id="ARBA00022630"/>
    </source>
</evidence>
<sequence length="666" mass="69052">GLASLIDSHLAPIRTQLGRFKRQVSGYSLEHLTPEGGRNLAAMLTGTEGTLVLILSVTVRLVPLPDAPVLAALGYRSMIEAADDVPALLAHSPLAVEAMDRRLVDVVRAHKGPGAVPALPEGEGWLLVEVGAPGEDVTASLERARALCAASAAVDTVVYPPGTQASALWRIRADGAGLGGRTPPDGAGGGDQQAWPGFEDAAVPPENLGAYLRDFTALMEEFDIDGLLYGHFGDGCVHVRLAMPLETPAGVAHSRAFLQSAARICAAHGGSVSGEHGDGRARSELLRFMYTPEMLDLFARVKHLFDPDNLLNPGVLAAPMDQAEAASRARARALAARSGVVDVLAANGVPDSAFSDRDDAAAGRSDFFPADGASGAPADGALELQPGVDPLDANLRRVAARPMPADGGFAFTHDGGDFTAAVHRCTGVGKCRAGVPGTFMCPSYLATRDEKDVTRGRARILQEAANSQLVQAIDSPEVLEALDLCLACKACSADCPAGVDMARYRSEALFRTYRGRLRPLSHYTLGWLPRLTRVTARVPGLAAVANAIMSVAPLRSLAFRIIGLDPRRGMPALQSGTVTAWARRRNLLADCVPAGDAASSFTATSGTAARAAATSAAATSAAATSAAASSEAATDARERGGTPASSDSAREREAATASSMVGSPIL</sequence>
<accession>A0A929WWD2</accession>
<dbReference type="GO" id="GO:0051536">
    <property type="term" value="F:iron-sulfur cluster binding"/>
    <property type="evidence" value="ECO:0007669"/>
    <property type="project" value="UniProtKB-KW"/>
</dbReference>
<dbReference type="Gene3D" id="1.10.45.10">
    <property type="entry name" value="Vanillyl-alcohol Oxidase, Chain A, domain 4"/>
    <property type="match status" value="1"/>
</dbReference>